<sequence length="306" mass="34042">MFELRELRWAIVASQCRSLRQAAAILNIRQSTLSRCLQDLEYRVGIDLFERTQAGTFLTPAGQELIRAAQCIIDDADRTFSRLKLRRRGMGGDLSIGLYTALSAGNLHATLADHHRRFPDVEIHLVDGPRRHLLSDLAAGIIDTVILTTEGAAWNDQTLPLWSERVVVALPDRHPLAAQPLVQWSDLREAHFLFNQREPGPEFEHLLVTKLGYQDGLWITRHDVALDRLLGLVGIGLGATLVGEGATGAAFTGVTYRVVHEESRPTRINFIACWRLANSNPTLASFLAMLRERYPDLADPSAPADT</sequence>
<accession>A0A2N3PRD7</accession>
<dbReference type="Proteomes" id="UP000233293">
    <property type="component" value="Unassembled WGS sequence"/>
</dbReference>
<dbReference type="PANTHER" id="PTHR30346">
    <property type="entry name" value="TRANSCRIPTIONAL DUAL REGULATOR HCAR-RELATED"/>
    <property type="match status" value="1"/>
</dbReference>
<reference evidence="7" key="1">
    <citation type="submission" date="2017-12" db="EMBL/GenBank/DDBJ databases">
        <title>Draft genome sequence of Telmatospirillum siberiense 26-4b1T, an acidotolerant peatland alphaproteobacterium potentially involved in sulfur cycling.</title>
        <authorList>
            <person name="Hausmann B."/>
            <person name="Pjevac P."/>
            <person name="Schreck K."/>
            <person name="Herbold C.W."/>
            <person name="Daims H."/>
            <person name="Wagner M."/>
            <person name="Pester M."/>
            <person name="Loy A."/>
        </authorList>
    </citation>
    <scope>NUCLEOTIDE SEQUENCE [LARGE SCALE GENOMIC DNA]</scope>
    <source>
        <strain evidence="7">26-4b1</strain>
    </source>
</reference>
<dbReference type="InterPro" id="IPR036388">
    <property type="entry name" value="WH-like_DNA-bd_sf"/>
</dbReference>
<dbReference type="GO" id="GO:0003677">
    <property type="term" value="F:DNA binding"/>
    <property type="evidence" value="ECO:0007669"/>
    <property type="project" value="UniProtKB-KW"/>
</dbReference>
<dbReference type="PANTHER" id="PTHR30346:SF0">
    <property type="entry name" value="HCA OPERON TRANSCRIPTIONAL ACTIVATOR HCAR"/>
    <property type="match status" value="1"/>
</dbReference>
<dbReference type="SUPFAM" id="SSF53850">
    <property type="entry name" value="Periplasmic binding protein-like II"/>
    <property type="match status" value="1"/>
</dbReference>
<dbReference type="SUPFAM" id="SSF46785">
    <property type="entry name" value="Winged helix' DNA-binding domain"/>
    <property type="match status" value="1"/>
</dbReference>
<dbReference type="InterPro" id="IPR036390">
    <property type="entry name" value="WH_DNA-bd_sf"/>
</dbReference>
<dbReference type="PROSITE" id="PS50931">
    <property type="entry name" value="HTH_LYSR"/>
    <property type="match status" value="1"/>
</dbReference>
<feature type="domain" description="HTH lysR-type" evidence="5">
    <location>
        <begin position="2"/>
        <end position="59"/>
    </location>
</feature>
<dbReference type="AlphaFoldDB" id="A0A2N3PRD7"/>
<dbReference type="CDD" id="cd08414">
    <property type="entry name" value="PBP2_LTTR_aromatics_like"/>
    <property type="match status" value="1"/>
</dbReference>
<gene>
    <name evidence="6" type="ORF">CWS72_19095</name>
</gene>
<keyword evidence="3" id="KW-0238">DNA-binding</keyword>
<keyword evidence="7" id="KW-1185">Reference proteome</keyword>
<dbReference type="Gene3D" id="1.10.10.10">
    <property type="entry name" value="Winged helix-like DNA-binding domain superfamily/Winged helix DNA-binding domain"/>
    <property type="match status" value="1"/>
</dbReference>
<protein>
    <submittedName>
        <fullName evidence="6">LysR family transcriptional regulator</fullName>
    </submittedName>
</protein>
<dbReference type="OrthoDB" id="7282659at2"/>
<evidence type="ECO:0000256" key="3">
    <source>
        <dbReference type="ARBA" id="ARBA00023125"/>
    </source>
</evidence>
<evidence type="ECO:0000313" key="7">
    <source>
        <dbReference type="Proteomes" id="UP000233293"/>
    </source>
</evidence>
<dbReference type="GO" id="GO:0032993">
    <property type="term" value="C:protein-DNA complex"/>
    <property type="evidence" value="ECO:0007669"/>
    <property type="project" value="TreeGrafter"/>
</dbReference>
<dbReference type="InterPro" id="IPR000847">
    <property type="entry name" value="LysR_HTH_N"/>
</dbReference>
<proteinExistence type="inferred from homology"/>
<dbReference type="Pfam" id="PF03466">
    <property type="entry name" value="LysR_substrate"/>
    <property type="match status" value="1"/>
</dbReference>
<dbReference type="Pfam" id="PF00126">
    <property type="entry name" value="HTH_1"/>
    <property type="match status" value="1"/>
</dbReference>
<evidence type="ECO:0000313" key="6">
    <source>
        <dbReference type="EMBL" id="PKU22961.1"/>
    </source>
</evidence>
<name>A0A2N3PRD7_9PROT</name>
<dbReference type="InterPro" id="IPR005119">
    <property type="entry name" value="LysR_subst-bd"/>
</dbReference>
<evidence type="ECO:0000256" key="4">
    <source>
        <dbReference type="ARBA" id="ARBA00023163"/>
    </source>
</evidence>
<comment type="similarity">
    <text evidence="1">Belongs to the LysR transcriptional regulatory family.</text>
</comment>
<evidence type="ECO:0000256" key="1">
    <source>
        <dbReference type="ARBA" id="ARBA00009437"/>
    </source>
</evidence>
<organism evidence="6 7">
    <name type="scientific">Telmatospirillum siberiense</name>
    <dbReference type="NCBI Taxonomy" id="382514"/>
    <lineage>
        <taxon>Bacteria</taxon>
        <taxon>Pseudomonadati</taxon>
        <taxon>Pseudomonadota</taxon>
        <taxon>Alphaproteobacteria</taxon>
        <taxon>Rhodospirillales</taxon>
        <taxon>Rhodospirillaceae</taxon>
        <taxon>Telmatospirillum</taxon>
    </lineage>
</organism>
<dbReference type="Gene3D" id="3.40.190.10">
    <property type="entry name" value="Periplasmic binding protein-like II"/>
    <property type="match status" value="2"/>
</dbReference>
<evidence type="ECO:0000259" key="5">
    <source>
        <dbReference type="PROSITE" id="PS50931"/>
    </source>
</evidence>
<keyword evidence="4" id="KW-0804">Transcription</keyword>
<comment type="caution">
    <text evidence="6">The sequence shown here is derived from an EMBL/GenBank/DDBJ whole genome shotgun (WGS) entry which is preliminary data.</text>
</comment>
<dbReference type="GO" id="GO:0003700">
    <property type="term" value="F:DNA-binding transcription factor activity"/>
    <property type="evidence" value="ECO:0007669"/>
    <property type="project" value="InterPro"/>
</dbReference>
<keyword evidence="2" id="KW-0805">Transcription regulation</keyword>
<dbReference type="EMBL" id="PIUM01000025">
    <property type="protein sequence ID" value="PKU22961.1"/>
    <property type="molecule type" value="Genomic_DNA"/>
</dbReference>
<evidence type="ECO:0000256" key="2">
    <source>
        <dbReference type="ARBA" id="ARBA00023015"/>
    </source>
</evidence>